<sequence>MIIHQAIYGDKSGAYALLKTSLTDTAAAKRICNVTDLLDRPSNGHLAQPVFRGFSFDNLYIFVKSFPDNDPTVRNGRVLSHTLIVSQDDLHRLNDLEKLFSHFMPELDKAFEPMPIEIDDAPPNRIKTIDHISREAAGINGLLHDLKQNNTLLWIGEEEYVSFISQIWSRLDGSLRATVRLGVGFNPQKVTSEHISVLYVPESYANKWQATDYCVIGKNESGTLEGMASFHLAGHETKAKPLCDLIRTFRLEVTKIEDFVFLTAAAKTYKGLAISTDLILLIALCDLISKYSPNPNIAKKGKKELLCVLLSRVESASAKQIMMINHANWLGFSNAGQLIGEKLTAWSAGSLTSPQSDDLIPELISTAFDQDNKNHWWKKSISKALNNVLGNWKTTYAETLWNWFSKDVDLVKTLGELIPDSVQAEEDFVSHMRQLEPQLAQNLQMFAKNRKWLTLHGLSTLQISSPKESIKRQLKIDIDPSNSAALKRMADQILDKEFLQLTLEIGESRLVRIAASKLVRTPSLTSSINVKDEVWQKIWRESIDQGLHPWMGIKEPMKVLYSLFDEVIKGNEIEPSLLLRLSASEYNDLSCFKKRAEVWKNLNGGAKLGFLNASSLGCVRRLNNNSITIESIEKEVQHQLSCSATIAHVIADNNIKTSTKMMLFEKLPALQEKEIIILLNTVRFSSEESKRLGSLVSRNYWKSAAKAIANKTPSRADLKPALIECRLLLSFFEKLNLSHLWGFSESFSKEEWWKALEEQCYSKYSSGPKQSGLWERAGGENYDLQSTGSGREIWLDAIKKIRSGSTHVNGANLIHEMLNDYHSSPELKQLKQTVGEL</sequence>
<dbReference type="AlphaFoldDB" id="A0A2K8L399"/>
<evidence type="ECO:0000313" key="1">
    <source>
        <dbReference type="EMBL" id="ATX80699.1"/>
    </source>
</evidence>
<name>A0A2K8L399_MARES</name>
<organism evidence="1 2">
    <name type="scientific">Mariprofundus aestuarium</name>
    <dbReference type="NCBI Taxonomy" id="1921086"/>
    <lineage>
        <taxon>Bacteria</taxon>
        <taxon>Pseudomonadati</taxon>
        <taxon>Pseudomonadota</taxon>
        <taxon>Candidatius Mariprofundia</taxon>
        <taxon>Mariprofundales</taxon>
        <taxon>Mariprofundaceae</taxon>
        <taxon>Mariprofundus</taxon>
    </lineage>
</organism>
<gene>
    <name evidence="1" type="ORF">Ga0123461_2298</name>
</gene>
<proteinExistence type="predicted"/>
<accession>A0A2K8L399</accession>
<dbReference type="EMBL" id="CP018799">
    <property type="protein sequence ID" value="ATX80699.1"/>
    <property type="molecule type" value="Genomic_DNA"/>
</dbReference>
<dbReference type="OrthoDB" id="252376at2"/>
<protein>
    <submittedName>
        <fullName evidence="1">Uncharacterized protein</fullName>
    </submittedName>
</protein>
<reference evidence="1 2" key="1">
    <citation type="submission" date="2016-12" db="EMBL/GenBank/DDBJ databases">
        <title>Isolation and genomic insights into novel planktonic Zetaproteobacteria from stratified waters of the Chesapeake Bay.</title>
        <authorList>
            <person name="McAllister S.M."/>
            <person name="Kato S."/>
            <person name="Chan C.S."/>
            <person name="Chiu B.K."/>
            <person name="Field E.K."/>
        </authorList>
    </citation>
    <scope>NUCLEOTIDE SEQUENCE [LARGE SCALE GENOMIC DNA]</scope>
    <source>
        <strain evidence="1 2">CP-5</strain>
    </source>
</reference>
<dbReference type="Proteomes" id="UP000231701">
    <property type="component" value="Chromosome"/>
</dbReference>
<keyword evidence="2" id="KW-1185">Reference proteome</keyword>
<dbReference type="RefSeq" id="WP_100278437.1">
    <property type="nucleotide sequence ID" value="NZ_CP018799.1"/>
</dbReference>
<dbReference type="Pfam" id="PF20012">
    <property type="entry name" value="GAP1-N1"/>
    <property type="match status" value="1"/>
</dbReference>
<dbReference type="KEGG" id="maes:Ga0123461_2298"/>
<evidence type="ECO:0000313" key="2">
    <source>
        <dbReference type="Proteomes" id="UP000231701"/>
    </source>
</evidence>